<keyword evidence="5 6" id="KW-0472">Membrane</keyword>
<evidence type="ECO:0000256" key="5">
    <source>
        <dbReference type="ARBA" id="ARBA00023136"/>
    </source>
</evidence>
<comment type="subcellular location">
    <subcellularLocation>
        <location evidence="1">Cell membrane</location>
        <topology evidence="1">Multi-pass membrane protein</topology>
    </subcellularLocation>
</comment>
<keyword evidence="4 6" id="KW-1133">Transmembrane helix</keyword>
<dbReference type="InterPro" id="IPR051461">
    <property type="entry name" value="UPF0750_membrane"/>
</dbReference>
<keyword evidence="2" id="KW-1003">Cell membrane</keyword>
<feature type="transmembrane region" description="Helical" evidence="6">
    <location>
        <begin position="137"/>
        <end position="155"/>
    </location>
</feature>
<dbReference type="PANTHER" id="PTHR33545">
    <property type="entry name" value="UPF0750 MEMBRANE PROTEIN YITT-RELATED"/>
    <property type="match status" value="1"/>
</dbReference>
<feature type="transmembrane region" description="Helical" evidence="6">
    <location>
        <begin position="75"/>
        <end position="100"/>
    </location>
</feature>
<gene>
    <name evidence="7" type="ORF">GCM10007207_06310</name>
</gene>
<proteinExistence type="predicted"/>
<dbReference type="RefSeq" id="WP_229719507.1">
    <property type="nucleotide sequence ID" value="NZ_BMCH01000001.1"/>
</dbReference>
<reference evidence="8" key="1">
    <citation type="journal article" date="2019" name="Int. J. Syst. Evol. Microbiol.">
        <title>The Global Catalogue of Microorganisms (GCM) 10K type strain sequencing project: providing services to taxonomists for standard genome sequencing and annotation.</title>
        <authorList>
            <consortium name="The Broad Institute Genomics Platform"/>
            <consortium name="The Broad Institute Genome Sequencing Center for Infectious Disease"/>
            <person name="Wu L."/>
            <person name="Ma J."/>
        </authorList>
    </citation>
    <scope>NUCLEOTIDE SEQUENCE [LARGE SCALE GENOMIC DNA]</scope>
    <source>
        <strain evidence="8">CCM 7132</strain>
    </source>
</reference>
<evidence type="ECO:0000256" key="2">
    <source>
        <dbReference type="ARBA" id="ARBA00022475"/>
    </source>
</evidence>
<evidence type="ECO:0000313" key="8">
    <source>
        <dbReference type="Proteomes" id="UP000637769"/>
    </source>
</evidence>
<dbReference type="Pfam" id="PF02588">
    <property type="entry name" value="YitT_membrane"/>
    <property type="match status" value="1"/>
</dbReference>
<keyword evidence="3 6" id="KW-0812">Transmembrane</keyword>
<dbReference type="PANTHER" id="PTHR33545:SF5">
    <property type="entry name" value="UPF0750 MEMBRANE PROTEIN YITT"/>
    <property type="match status" value="1"/>
</dbReference>
<feature type="transmembrane region" description="Helical" evidence="6">
    <location>
        <begin position="176"/>
        <end position="197"/>
    </location>
</feature>
<organism evidence="7 8">
    <name type="scientific">Asaia siamensis</name>
    <dbReference type="NCBI Taxonomy" id="110479"/>
    <lineage>
        <taxon>Bacteria</taxon>
        <taxon>Pseudomonadati</taxon>
        <taxon>Pseudomonadota</taxon>
        <taxon>Alphaproteobacteria</taxon>
        <taxon>Acetobacterales</taxon>
        <taxon>Acetobacteraceae</taxon>
        <taxon>Asaia</taxon>
    </lineage>
</organism>
<evidence type="ECO:0000256" key="1">
    <source>
        <dbReference type="ARBA" id="ARBA00004651"/>
    </source>
</evidence>
<evidence type="ECO:0000256" key="6">
    <source>
        <dbReference type="SAM" id="Phobius"/>
    </source>
</evidence>
<evidence type="ECO:0000256" key="3">
    <source>
        <dbReference type="ARBA" id="ARBA00022692"/>
    </source>
</evidence>
<name>A0ABQ1LF87_9PROT</name>
<feature type="transmembrane region" description="Helical" evidence="6">
    <location>
        <begin position="42"/>
        <end position="63"/>
    </location>
</feature>
<sequence length="229" mass="23982">MPPVPLETADTLMLDDAPDASVAEETATPYAPGLRHTLAEDVYAFLIGCSLIVMGLVCLHKAGLVTGGMAGIALLLSYLVPVSPGMLFTLINIPFLAFALRAMSPGFAVRTMIASCGVTFFAGLMPRVITVSEIDPLFSALFAGTIIGLGILCLARHQAGVGGTGIVTLWLQKTRGINAGRVQISIDIVIMAISALFLPAHKILLSLLSAAATSGILIVYHRPGRYIGH</sequence>
<comment type="caution">
    <text evidence="7">The sequence shown here is derived from an EMBL/GenBank/DDBJ whole genome shotgun (WGS) entry which is preliminary data.</text>
</comment>
<dbReference type="EMBL" id="BMCH01000001">
    <property type="protein sequence ID" value="GGC23769.1"/>
    <property type="molecule type" value="Genomic_DNA"/>
</dbReference>
<dbReference type="Proteomes" id="UP000637769">
    <property type="component" value="Unassembled WGS sequence"/>
</dbReference>
<evidence type="ECO:0000313" key="7">
    <source>
        <dbReference type="EMBL" id="GGC23769.1"/>
    </source>
</evidence>
<feature type="transmembrane region" description="Helical" evidence="6">
    <location>
        <begin position="203"/>
        <end position="220"/>
    </location>
</feature>
<feature type="transmembrane region" description="Helical" evidence="6">
    <location>
        <begin position="107"/>
        <end position="125"/>
    </location>
</feature>
<keyword evidence="8" id="KW-1185">Reference proteome</keyword>
<protein>
    <submittedName>
        <fullName evidence="7">Membrane protein</fullName>
    </submittedName>
</protein>
<evidence type="ECO:0000256" key="4">
    <source>
        <dbReference type="ARBA" id="ARBA00022989"/>
    </source>
</evidence>
<accession>A0ABQ1LF87</accession>
<dbReference type="InterPro" id="IPR003740">
    <property type="entry name" value="YitT"/>
</dbReference>